<dbReference type="PRINTS" id="PR00252">
    <property type="entry name" value="NRIONCHANNEL"/>
</dbReference>
<dbReference type="InterPro" id="IPR036719">
    <property type="entry name" value="Neuro-gated_channel_TM_sf"/>
</dbReference>
<keyword evidence="11" id="KW-0325">Glycoprotein</keyword>
<dbReference type="Pfam" id="PF02931">
    <property type="entry name" value="Neur_chan_LBD"/>
    <property type="match status" value="1"/>
</dbReference>
<dbReference type="InterPro" id="IPR006029">
    <property type="entry name" value="Neurotrans-gated_channel_TM"/>
</dbReference>
<evidence type="ECO:0000256" key="1">
    <source>
        <dbReference type="ARBA" id="ARBA00022448"/>
    </source>
</evidence>
<feature type="compositionally biased region" description="Basic and acidic residues" evidence="16">
    <location>
        <begin position="403"/>
        <end position="415"/>
    </location>
</feature>
<evidence type="ECO:0000259" key="18">
    <source>
        <dbReference type="Pfam" id="PF02932"/>
    </source>
</evidence>
<dbReference type="InterPro" id="IPR018000">
    <property type="entry name" value="Neurotransmitter_ion_chnl_CS"/>
</dbReference>
<reference evidence="19" key="2">
    <citation type="submission" date="2025-08" db="UniProtKB">
        <authorList>
            <consortium name="Ensembl"/>
        </authorList>
    </citation>
    <scope>IDENTIFICATION</scope>
</reference>
<keyword evidence="10" id="KW-0675">Receptor</keyword>
<keyword evidence="5 15" id="KW-1133">Transmembrane helix</keyword>
<sequence>TEEKLFKRLFDDYNIWIRPVANSNQSVLIAFELFVSQLVKVDEINQIMMTNLWLKQEWNDNKLRWRPEDYGGVKYLRVPSEFIWKPDIVLYNTAVGKFQVDQNTKALLRYNGDVSWMPPAIFKSSCSIDVTYFPFDTQNCTMKFGSWTYDKARVNLVIKGNEANRKEYWESGEWELLDVLGYRHERKYNCCPEIYPDVTYSFHIRRLPLFYMINLIIPCLLISFLTVLVFYLPSDCGEKITLCISVLLSLTVFLLVITEIIPSTSLVIPLIGQYLLFTMIFVTLSIVITVFVLNVHFRSENTHTMPPWVRRVFLECLPKASCFSHLFHSSISSHNHNNVNKSLAHSATSLTHHSTSPTHNTTTAICHMNRGLYGRERSINWRKIWLTLTRNSTHKFSMMPENTRSRNAEKTEKTPDSALPKEVQRAIESVMYIANHLKVEDESTEIENDWKYVGMVIDRIFLWIFIVVCVLGTTGIFLRPLLDDTHV</sequence>
<keyword evidence="9" id="KW-1015">Disulfide bond</keyword>
<evidence type="ECO:0000256" key="13">
    <source>
        <dbReference type="ARBA" id="ARBA00023303"/>
    </source>
</evidence>
<evidence type="ECO:0000256" key="11">
    <source>
        <dbReference type="ARBA" id="ARBA00023180"/>
    </source>
</evidence>
<feature type="domain" description="Neurotransmitter-gated ion-channel ligand-binding" evidence="17">
    <location>
        <begin position="2"/>
        <end position="207"/>
    </location>
</feature>
<proteinExistence type="inferred from homology"/>
<dbReference type="FunFam" id="1.20.58.390:FF:000051">
    <property type="entry name" value="Cholinergic receptor, nicotinic, alpha 6"/>
    <property type="match status" value="1"/>
</dbReference>
<dbReference type="GO" id="GO:0045211">
    <property type="term" value="C:postsynaptic membrane"/>
    <property type="evidence" value="ECO:0007669"/>
    <property type="project" value="InterPro"/>
</dbReference>
<comment type="similarity">
    <text evidence="15">Belongs to the ligand-gated ion channel (TC 1.A.9) family.</text>
</comment>
<dbReference type="Pfam" id="PF02932">
    <property type="entry name" value="Neur_chan_memb"/>
    <property type="match status" value="1"/>
</dbReference>
<evidence type="ECO:0000256" key="3">
    <source>
        <dbReference type="ARBA" id="ARBA00022692"/>
    </source>
</evidence>
<feature type="domain" description="Neurotransmitter-gated ion-channel transmembrane" evidence="18">
    <location>
        <begin position="215"/>
        <end position="477"/>
    </location>
</feature>
<evidence type="ECO:0000256" key="2">
    <source>
        <dbReference type="ARBA" id="ARBA00022475"/>
    </source>
</evidence>
<dbReference type="InParanoid" id="H2YDT6"/>
<dbReference type="Proteomes" id="UP000007875">
    <property type="component" value="Unassembled WGS sequence"/>
</dbReference>
<keyword evidence="12" id="KW-1071">Ligand-gated ion channel</keyword>
<dbReference type="FunFam" id="2.70.170.10:FF:000005">
    <property type="entry name" value="Neuronal nicotinic acetylcholine receptor alpha4 subunit"/>
    <property type="match status" value="1"/>
</dbReference>
<evidence type="ECO:0000256" key="15">
    <source>
        <dbReference type="RuleBase" id="RU000687"/>
    </source>
</evidence>
<dbReference type="STRING" id="51511.ENSCSAVP00000003484"/>
<keyword evidence="6" id="KW-0770">Synapse</keyword>
<dbReference type="PANTHER" id="PTHR18945">
    <property type="entry name" value="NEUROTRANSMITTER GATED ION CHANNEL"/>
    <property type="match status" value="1"/>
</dbReference>
<dbReference type="Ensembl" id="ENSCSAVT00000003537.1">
    <property type="protein sequence ID" value="ENSCSAVP00000003484.1"/>
    <property type="gene ID" value="ENSCSAVG00000002069.1"/>
</dbReference>
<dbReference type="NCBIfam" id="TIGR00860">
    <property type="entry name" value="LIC"/>
    <property type="match status" value="1"/>
</dbReference>
<evidence type="ECO:0000256" key="16">
    <source>
        <dbReference type="SAM" id="MobiDB-lite"/>
    </source>
</evidence>
<dbReference type="CDD" id="cd19064">
    <property type="entry name" value="LGIC_TM_nAChR"/>
    <property type="match status" value="1"/>
</dbReference>
<keyword evidence="7 15" id="KW-0406">Ion transport</keyword>
<evidence type="ECO:0000256" key="7">
    <source>
        <dbReference type="ARBA" id="ARBA00023065"/>
    </source>
</evidence>
<dbReference type="AlphaFoldDB" id="H2YDT6"/>
<dbReference type="SUPFAM" id="SSF90112">
    <property type="entry name" value="Neurotransmitter-gated ion-channel transmembrane pore"/>
    <property type="match status" value="1"/>
</dbReference>
<evidence type="ECO:0000313" key="20">
    <source>
        <dbReference type="Proteomes" id="UP000007875"/>
    </source>
</evidence>
<keyword evidence="13 15" id="KW-0407">Ion channel</keyword>
<dbReference type="InterPro" id="IPR002394">
    <property type="entry name" value="Nicotinic_acetylcholine_rcpt"/>
</dbReference>
<keyword evidence="2" id="KW-1003">Cell membrane</keyword>
<evidence type="ECO:0000256" key="12">
    <source>
        <dbReference type="ARBA" id="ARBA00023286"/>
    </source>
</evidence>
<dbReference type="InterPro" id="IPR006201">
    <property type="entry name" value="Neur_channel"/>
</dbReference>
<dbReference type="SUPFAM" id="SSF63712">
    <property type="entry name" value="Nicotinic receptor ligand binding domain-like"/>
    <property type="match status" value="1"/>
</dbReference>
<dbReference type="InterPro" id="IPR038050">
    <property type="entry name" value="Neuro_actylchol_rec"/>
</dbReference>
<dbReference type="FunFam" id="1.20.58.390:FF:000001">
    <property type="entry name" value="Neuronal nicotinic acetylcholine receptor subunit 3"/>
    <property type="match status" value="1"/>
</dbReference>
<reference evidence="20" key="1">
    <citation type="submission" date="2003-08" db="EMBL/GenBank/DDBJ databases">
        <authorList>
            <person name="Birren B."/>
            <person name="Nusbaum C."/>
            <person name="Abebe A."/>
            <person name="Abouelleil A."/>
            <person name="Adekoya E."/>
            <person name="Ait-zahra M."/>
            <person name="Allen N."/>
            <person name="Allen T."/>
            <person name="An P."/>
            <person name="Anderson M."/>
            <person name="Anderson S."/>
            <person name="Arachchi H."/>
            <person name="Armbruster J."/>
            <person name="Bachantsang P."/>
            <person name="Baldwin J."/>
            <person name="Barry A."/>
            <person name="Bayul T."/>
            <person name="Blitshsteyn B."/>
            <person name="Bloom T."/>
            <person name="Blye J."/>
            <person name="Boguslavskiy L."/>
            <person name="Borowsky M."/>
            <person name="Boukhgalter B."/>
            <person name="Brunache A."/>
            <person name="Butler J."/>
            <person name="Calixte N."/>
            <person name="Calvo S."/>
            <person name="Camarata J."/>
            <person name="Campo K."/>
            <person name="Chang J."/>
            <person name="Cheshatsang Y."/>
            <person name="Citroen M."/>
            <person name="Collymore A."/>
            <person name="Considine T."/>
            <person name="Cook A."/>
            <person name="Cooke P."/>
            <person name="Corum B."/>
            <person name="Cuomo C."/>
            <person name="David R."/>
            <person name="Dawoe T."/>
            <person name="Degray S."/>
            <person name="Dodge S."/>
            <person name="Dooley K."/>
            <person name="Dorje P."/>
            <person name="Dorjee K."/>
            <person name="Dorris L."/>
            <person name="Duffey N."/>
            <person name="Dupes A."/>
            <person name="Elkins T."/>
            <person name="Engels R."/>
            <person name="Erickson J."/>
            <person name="Farina A."/>
            <person name="Faro S."/>
            <person name="Ferreira P."/>
            <person name="Fischer H."/>
            <person name="Fitzgerald M."/>
            <person name="Foley K."/>
            <person name="Gage D."/>
            <person name="Galagan J."/>
            <person name="Gearin G."/>
            <person name="Gnerre S."/>
            <person name="Gnirke A."/>
            <person name="Goyette A."/>
            <person name="Graham J."/>
            <person name="Grandbois E."/>
            <person name="Gyaltsen K."/>
            <person name="Hafez N."/>
            <person name="Hagopian D."/>
            <person name="Hagos B."/>
            <person name="Hall J."/>
            <person name="Hatcher B."/>
            <person name="Heller A."/>
            <person name="Higgins H."/>
            <person name="Honan T."/>
            <person name="Horn A."/>
            <person name="Houde N."/>
            <person name="Hughes L."/>
            <person name="Hulme W."/>
            <person name="Husby E."/>
            <person name="Iliev I."/>
            <person name="Jaffe D."/>
            <person name="Jones C."/>
            <person name="Kamal M."/>
            <person name="Kamat A."/>
            <person name="Kamvysselis M."/>
            <person name="Karlsson E."/>
            <person name="Kells C."/>
            <person name="Kieu A."/>
            <person name="Kisner P."/>
            <person name="Kodira C."/>
            <person name="Kulbokas E."/>
            <person name="Labutti K."/>
            <person name="Lama D."/>
            <person name="Landers T."/>
            <person name="Leger J."/>
            <person name="Levine S."/>
            <person name="Lewis D."/>
            <person name="Lewis T."/>
            <person name="Lindblad-toh K."/>
            <person name="Liu X."/>
            <person name="Lokyitsang T."/>
            <person name="Lokyitsang Y."/>
            <person name="Lucien O."/>
            <person name="Lui A."/>
            <person name="Ma L.J."/>
            <person name="Mabbitt R."/>
            <person name="Macdonald J."/>
            <person name="Maclean C."/>
            <person name="Major J."/>
            <person name="Manning J."/>
            <person name="Marabella R."/>
            <person name="Maru K."/>
            <person name="Matthews C."/>
            <person name="Mauceli E."/>
            <person name="Mccarthy M."/>
            <person name="Mcdonough S."/>
            <person name="Mcghee T."/>
            <person name="Meldrim J."/>
            <person name="Meneus L."/>
            <person name="Mesirov J."/>
            <person name="Mihalev A."/>
            <person name="Mihova T."/>
            <person name="Mikkelsen T."/>
            <person name="Mlenga V."/>
            <person name="Moru K."/>
            <person name="Mozes J."/>
            <person name="Mulrain L."/>
            <person name="Munson G."/>
            <person name="Naylor J."/>
            <person name="Newes C."/>
            <person name="Nguyen C."/>
            <person name="Nguyen N."/>
            <person name="Nguyen T."/>
            <person name="Nicol R."/>
            <person name="Nielsen C."/>
            <person name="Nizzari M."/>
            <person name="Norbu C."/>
            <person name="Norbu N."/>
            <person name="O'donnell P."/>
            <person name="Okoawo O."/>
            <person name="O'leary S."/>
            <person name="Omotosho B."/>
            <person name="O'neill K."/>
            <person name="Osman S."/>
            <person name="Parker S."/>
            <person name="Perrin D."/>
            <person name="Phunkhang P."/>
            <person name="Piqani B."/>
            <person name="Purcell S."/>
            <person name="Rachupka T."/>
            <person name="Ramasamy U."/>
            <person name="Rameau R."/>
            <person name="Ray V."/>
            <person name="Raymond C."/>
            <person name="Retta R."/>
            <person name="Richardson S."/>
            <person name="Rise C."/>
            <person name="Rodriguez J."/>
            <person name="Rogers J."/>
            <person name="Rogov P."/>
            <person name="Rutman M."/>
            <person name="Schupbach R."/>
            <person name="Seaman C."/>
            <person name="Settipalli S."/>
            <person name="Sharpe T."/>
            <person name="Sheridan J."/>
            <person name="Sherpa N."/>
            <person name="Shi J."/>
            <person name="Smirnov S."/>
            <person name="Smith C."/>
            <person name="Sougnez C."/>
            <person name="Spencer B."/>
            <person name="Stalker J."/>
            <person name="Stange-thomann N."/>
            <person name="Stavropoulos S."/>
            <person name="Stetson K."/>
            <person name="Stone C."/>
            <person name="Stone S."/>
            <person name="Stubbs M."/>
            <person name="Talamas J."/>
            <person name="Tchuinga P."/>
            <person name="Tenzing P."/>
            <person name="Tesfaye S."/>
            <person name="Theodore J."/>
            <person name="Thoulutsang Y."/>
            <person name="Topham K."/>
            <person name="Towey S."/>
            <person name="Tsamla T."/>
            <person name="Tsomo N."/>
            <person name="Vallee D."/>
            <person name="Vassiliev H."/>
            <person name="Venkataraman V."/>
            <person name="Vinson J."/>
            <person name="Vo A."/>
            <person name="Wade C."/>
            <person name="Wang S."/>
            <person name="Wangchuk T."/>
            <person name="Wangdi T."/>
            <person name="Whittaker C."/>
            <person name="Wilkinson J."/>
            <person name="Wu Y."/>
            <person name="Wyman D."/>
            <person name="Yadav S."/>
            <person name="Yang S."/>
            <person name="Yang X."/>
            <person name="Yeager S."/>
            <person name="Yee E."/>
            <person name="Young G."/>
            <person name="Zainoun J."/>
            <person name="Zembeck L."/>
            <person name="Zimmer A."/>
            <person name="Zody M."/>
            <person name="Lander E."/>
        </authorList>
    </citation>
    <scope>NUCLEOTIDE SEQUENCE [LARGE SCALE GENOMIC DNA]</scope>
</reference>
<protein>
    <submittedName>
        <fullName evidence="19">Uncharacterized protein</fullName>
    </submittedName>
</protein>
<dbReference type="GO" id="GO:0004888">
    <property type="term" value="F:transmembrane signaling receptor activity"/>
    <property type="evidence" value="ECO:0007669"/>
    <property type="project" value="InterPro"/>
</dbReference>
<feature type="transmembrane region" description="Helical" evidence="15">
    <location>
        <begin position="209"/>
        <end position="233"/>
    </location>
</feature>
<dbReference type="GeneTree" id="ENSGT00940000158487"/>
<dbReference type="eggNOG" id="KOG3645">
    <property type="taxonomic scope" value="Eukaryota"/>
</dbReference>
<keyword evidence="4" id="KW-0732">Signal</keyword>
<evidence type="ECO:0000313" key="19">
    <source>
        <dbReference type="Ensembl" id="ENSCSAVP00000003484.1"/>
    </source>
</evidence>
<feature type="transmembrane region" description="Helical" evidence="15">
    <location>
        <begin position="460"/>
        <end position="482"/>
    </location>
</feature>
<evidence type="ECO:0000256" key="8">
    <source>
        <dbReference type="ARBA" id="ARBA00023136"/>
    </source>
</evidence>
<evidence type="ECO:0000256" key="14">
    <source>
        <dbReference type="ARBA" id="ARBA00034099"/>
    </source>
</evidence>
<dbReference type="InterPro" id="IPR036734">
    <property type="entry name" value="Neur_chan_lig-bd_sf"/>
</dbReference>
<organism evidence="19 20">
    <name type="scientific">Ciona savignyi</name>
    <name type="common">Pacific transparent sea squirt</name>
    <dbReference type="NCBI Taxonomy" id="51511"/>
    <lineage>
        <taxon>Eukaryota</taxon>
        <taxon>Metazoa</taxon>
        <taxon>Chordata</taxon>
        <taxon>Tunicata</taxon>
        <taxon>Ascidiacea</taxon>
        <taxon>Phlebobranchia</taxon>
        <taxon>Cionidae</taxon>
        <taxon>Ciona</taxon>
    </lineage>
</organism>
<keyword evidence="3 15" id="KW-0812">Transmembrane</keyword>
<evidence type="ECO:0000256" key="9">
    <source>
        <dbReference type="ARBA" id="ARBA00023157"/>
    </source>
</evidence>
<keyword evidence="1 15" id="KW-0813">Transport</keyword>
<dbReference type="GO" id="GO:0022848">
    <property type="term" value="F:acetylcholine-gated monoatomic cation-selective channel activity"/>
    <property type="evidence" value="ECO:0007669"/>
    <property type="project" value="InterPro"/>
</dbReference>
<dbReference type="Gene3D" id="1.20.58.390">
    <property type="entry name" value="Neurotransmitter-gated ion-channel transmembrane domain"/>
    <property type="match status" value="2"/>
</dbReference>
<reference evidence="19" key="3">
    <citation type="submission" date="2025-09" db="UniProtKB">
        <authorList>
            <consortium name="Ensembl"/>
        </authorList>
    </citation>
    <scope>IDENTIFICATION</scope>
</reference>
<evidence type="ECO:0000256" key="4">
    <source>
        <dbReference type="ARBA" id="ARBA00022729"/>
    </source>
</evidence>
<feature type="transmembrane region" description="Helical" evidence="15">
    <location>
        <begin position="240"/>
        <end position="262"/>
    </location>
</feature>
<keyword evidence="8 15" id="KW-0472">Membrane</keyword>
<evidence type="ECO:0000256" key="5">
    <source>
        <dbReference type="ARBA" id="ARBA00022989"/>
    </source>
</evidence>
<evidence type="ECO:0000256" key="6">
    <source>
        <dbReference type="ARBA" id="ARBA00023018"/>
    </source>
</evidence>
<evidence type="ECO:0000259" key="17">
    <source>
        <dbReference type="Pfam" id="PF02931"/>
    </source>
</evidence>
<feature type="transmembrane region" description="Helical" evidence="15">
    <location>
        <begin position="274"/>
        <end position="295"/>
    </location>
</feature>
<name>H2YDT6_CIOSA</name>
<dbReference type="PRINTS" id="PR00254">
    <property type="entry name" value="NICOTINICR"/>
</dbReference>
<dbReference type="PROSITE" id="PS00236">
    <property type="entry name" value="NEUROTR_ION_CHANNEL"/>
    <property type="match status" value="1"/>
</dbReference>
<feature type="region of interest" description="Disordered" evidence="16">
    <location>
        <begin position="400"/>
        <end position="420"/>
    </location>
</feature>
<dbReference type="InterPro" id="IPR006202">
    <property type="entry name" value="Neur_chan_lig-bd"/>
</dbReference>
<dbReference type="OMA" id="QDTACSC"/>
<dbReference type="Gene3D" id="2.70.170.10">
    <property type="entry name" value="Neurotransmitter-gated ion-channel ligand-binding domain"/>
    <property type="match status" value="1"/>
</dbReference>
<accession>H2YDT6</accession>
<comment type="subcellular location">
    <subcellularLocation>
        <location evidence="14">Synaptic cell membrane</location>
        <topology evidence="14">Multi-pass membrane protein</topology>
    </subcellularLocation>
</comment>
<evidence type="ECO:0000256" key="10">
    <source>
        <dbReference type="ARBA" id="ARBA00023170"/>
    </source>
</evidence>
<keyword evidence="20" id="KW-1185">Reference proteome</keyword>